<proteinExistence type="inferred from homology"/>
<comment type="similarity">
    <text evidence="1 6">Belongs to the TACO1 family.</text>
</comment>
<name>A0A1C0A4Y4_9FIRM</name>
<dbReference type="RefSeq" id="WP_068719051.1">
    <property type="nucleotide sequence ID" value="NZ_LWDV01000010.1"/>
</dbReference>
<evidence type="ECO:0000259" key="8">
    <source>
        <dbReference type="Pfam" id="PF20772"/>
    </source>
</evidence>
<dbReference type="InterPro" id="IPR017856">
    <property type="entry name" value="Integrase-like_N"/>
</dbReference>
<dbReference type="InterPro" id="IPR049083">
    <property type="entry name" value="TACO1_YebC_N"/>
</dbReference>
<evidence type="ECO:0000256" key="5">
    <source>
        <dbReference type="ARBA" id="ARBA00023163"/>
    </source>
</evidence>
<evidence type="ECO:0000256" key="1">
    <source>
        <dbReference type="ARBA" id="ARBA00008724"/>
    </source>
</evidence>
<dbReference type="EMBL" id="LWDV01000010">
    <property type="protein sequence ID" value="OCL25191.1"/>
    <property type="molecule type" value="Genomic_DNA"/>
</dbReference>
<reference evidence="9 10" key="2">
    <citation type="submission" date="2016-08" db="EMBL/GenBank/DDBJ databases">
        <title>Orenia metallireducens sp. nov. strain Z6, a Novel Metal-reducing Firmicute from the Deep Subsurface.</title>
        <authorList>
            <person name="Maxim B.I."/>
            <person name="Kenneth K."/>
            <person name="Flynn T.M."/>
            <person name="Oloughlin E.J."/>
            <person name="Locke R.A."/>
            <person name="Weber J.R."/>
            <person name="Egan S.M."/>
            <person name="Mackie R.I."/>
            <person name="Cann I.K."/>
        </authorList>
    </citation>
    <scope>NUCLEOTIDE SEQUENCE [LARGE SCALE GENOMIC DNA]</scope>
    <source>
        <strain evidence="9 10">Z6</strain>
    </source>
</reference>
<dbReference type="OrthoDB" id="9781053at2"/>
<gene>
    <name evidence="9" type="ORF">U472_12535</name>
</gene>
<dbReference type="Proteomes" id="UP000093514">
    <property type="component" value="Unassembled WGS sequence"/>
</dbReference>
<dbReference type="NCBIfam" id="TIGR01033">
    <property type="entry name" value="YebC/PmpR family DNA-binding transcriptional regulator"/>
    <property type="match status" value="1"/>
</dbReference>
<dbReference type="InterPro" id="IPR026564">
    <property type="entry name" value="Transcrip_reg_TACO1-like_dom3"/>
</dbReference>
<protein>
    <recommendedName>
        <fullName evidence="6">Probable transcriptional regulatory protein U472_12535</fullName>
    </recommendedName>
</protein>
<dbReference type="FunFam" id="1.10.10.200:FF:000002">
    <property type="entry name" value="Probable transcriptional regulatory protein CLM62_37755"/>
    <property type="match status" value="1"/>
</dbReference>
<dbReference type="InterPro" id="IPR029072">
    <property type="entry name" value="YebC-like"/>
</dbReference>
<dbReference type="FunFam" id="3.30.70.980:FF:000002">
    <property type="entry name" value="Probable transcriptional regulatory protein YebC"/>
    <property type="match status" value="1"/>
</dbReference>
<dbReference type="InterPro" id="IPR002876">
    <property type="entry name" value="Transcrip_reg_TACO1-like"/>
</dbReference>
<dbReference type="HAMAP" id="MF_00693">
    <property type="entry name" value="Transcrip_reg_TACO1"/>
    <property type="match status" value="1"/>
</dbReference>
<evidence type="ECO:0000256" key="6">
    <source>
        <dbReference type="HAMAP-Rule" id="MF_00693"/>
    </source>
</evidence>
<keyword evidence="5 6" id="KW-0804">Transcription</keyword>
<evidence type="ECO:0000256" key="2">
    <source>
        <dbReference type="ARBA" id="ARBA00022490"/>
    </source>
</evidence>
<dbReference type="PANTHER" id="PTHR12532">
    <property type="entry name" value="TRANSLATIONAL ACTIVATOR OF CYTOCHROME C OXIDASE 1"/>
    <property type="match status" value="1"/>
</dbReference>
<comment type="caution">
    <text evidence="9">The sequence shown here is derived from an EMBL/GenBank/DDBJ whole genome shotgun (WGS) entry which is preliminary data.</text>
</comment>
<evidence type="ECO:0000313" key="10">
    <source>
        <dbReference type="Proteomes" id="UP000093514"/>
    </source>
</evidence>
<dbReference type="Gene3D" id="3.30.70.980">
    <property type="match status" value="2"/>
</dbReference>
<dbReference type="GO" id="GO:0003677">
    <property type="term" value="F:DNA binding"/>
    <property type="evidence" value="ECO:0007669"/>
    <property type="project" value="UniProtKB-UniRule"/>
</dbReference>
<evidence type="ECO:0000259" key="7">
    <source>
        <dbReference type="Pfam" id="PF01709"/>
    </source>
</evidence>
<reference evidence="10" key="1">
    <citation type="submission" date="2016-07" db="EMBL/GenBank/DDBJ databases">
        <authorList>
            <person name="Florea S."/>
            <person name="Webb J.S."/>
            <person name="Jaromczyk J."/>
            <person name="Schardl C.L."/>
        </authorList>
    </citation>
    <scope>NUCLEOTIDE SEQUENCE [LARGE SCALE GENOMIC DNA]</scope>
    <source>
        <strain evidence="10">Z6</strain>
    </source>
</reference>
<keyword evidence="10" id="KW-1185">Reference proteome</keyword>
<dbReference type="InterPro" id="IPR048300">
    <property type="entry name" value="TACO1_YebC-like_2nd/3rd_dom"/>
</dbReference>
<dbReference type="Pfam" id="PF20772">
    <property type="entry name" value="TACO1_YebC_N"/>
    <property type="match status" value="1"/>
</dbReference>
<evidence type="ECO:0000256" key="3">
    <source>
        <dbReference type="ARBA" id="ARBA00023015"/>
    </source>
</evidence>
<dbReference type="NCBIfam" id="NF001030">
    <property type="entry name" value="PRK00110.1"/>
    <property type="match status" value="1"/>
</dbReference>
<dbReference type="AlphaFoldDB" id="A0A1C0A4Y4"/>
<comment type="subcellular location">
    <subcellularLocation>
        <location evidence="6">Cytoplasm</location>
    </subcellularLocation>
</comment>
<dbReference type="NCBIfam" id="NF009044">
    <property type="entry name" value="PRK12378.1"/>
    <property type="match status" value="1"/>
</dbReference>
<dbReference type="GO" id="GO:0006355">
    <property type="term" value="P:regulation of DNA-templated transcription"/>
    <property type="evidence" value="ECO:0007669"/>
    <property type="project" value="UniProtKB-UniRule"/>
</dbReference>
<keyword evidence="4 6" id="KW-0238">DNA-binding</keyword>
<feature type="domain" description="TACO1/YebC-like second and third" evidence="7">
    <location>
        <begin position="82"/>
        <end position="240"/>
    </location>
</feature>
<dbReference type="Pfam" id="PF01709">
    <property type="entry name" value="Transcrip_reg"/>
    <property type="match status" value="1"/>
</dbReference>
<feature type="domain" description="TACO1/YebC-like N-terminal" evidence="8">
    <location>
        <begin position="5"/>
        <end position="76"/>
    </location>
</feature>
<accession>A0A1C0A4Y4</accession>
<organism evidence="9 10">
    <name type="scientific">Orenia metallireducens</name>
    <dbReference type="NCBI Taxonomy" id="1413210"/>
    <lineage>
        <taxon>Bacteria</taxon>
        <taxon>Bacillati</taxon>
        <taxon>Bacillota</taxon>
        <taxon>Clostridia</taxon>
        <taxon>Halanaerobiales</taxon>
        <taxon>Halobacteroidaceae</taxon>
        <taxon>Orenia</taxon>
    </lineage>
</organism>
<dbReference type="SUPFAM" id="SSF75625">
    <property type="entry name" value="YebC-like"/>
    <property type="match status" value="1"/>
</dbReference>
<sequence length="254" mass="28141">MAGHSKWANIKHKKAKEDKARGKLFSKLVKKITVAARNGGGDVETNNDLALAIQKAKDANMPKDNIERAIKRGTGELEGVNYEEFVYEGYAPAGVALYMEIMTDNRNRAASDVRHVLSKNGGNLGESGCVSWMFERKGQLIIDRSENEIDEDEIMMAALESGAEDISIEADSVEIITDPSDLKEVRTAMEEAGYKVDSGDIVMIPENVLDITDPNDAKKVLRLMDALEEQDDIQEVYANFNIPDDIMAEIEDEL</sequence>
<keyword evidence="2 6" id="KW-0963">Cytoplasm</keyword>
<dbReference type="GO" id="GO:0005829">
    <property type="term" value="C:cytosol"/>
    <property type="evidence" value="ECO:0007669"/>
    <property type="project" value="TreeGrafter"/>
</dbReference>
<dbReference type="PANTHER" id="PTHR12532:SF6">
    <property type="entry name" value="TRANSCRIPTIONAL REGULATORY PROTEIN YEBC-RELATED"/>
    <property type="match status" value="1"/>
</dbReference>
<dbReference type="Gene3D" id="1.10.10.200">
    <property type="match status" value="1"/>
</dbReference>
<keyword evidence="3 6" id="KW-0805">Transcription regulation</keyword>
<evidence type="ECO:0000313" key="9">
    <source>
        <dbReference type="EMBL" id="OCL25191.1"/>
    </source>
</evidence>
<evidence type="ECO:0000256" key="4">
    <source>
        <dbReference type="ARBA" id="ARBA00023125"/>
    </source>
</evidence>